<dbReference type="InterPro" id="IPR036849">
    <property type="entry name" value="Enolase-like_C_sf"/>
</dbReference>
<organism evidence="2">
    <name type="scientific">marine sediment metagenome</name>
    <dbReference type="NCBI Taxonomy" id="412755"/>
    <lineage>
        <taxon>unclassified sequences</taxon>
        <taxon>metagenomes</taxon>
        <taxon>ecological metagenomes</taxon>
    </lineage>
</organism>
<dbReference type="InterPro" id="IPR034593">
    <property type="entry name" value="DgoD-like"/>
</dbReference>
<reference evidence="2" key="1">
    <citation type="journal article" date="2014" name="Front. Microbiol.">
        <title>High frequency of phylogenetically diverse reductive dehalogenase-homologous genes in deep subseafloor sedimentary metagenomes.</title>
        <authorList>
            <person name="Kawai M."/>
            <person name="Futagami T."/>
            <person name="Toyoda A."/>
            <person name="Takaki Y."/>
            <person name="Nishi S."/>
            <person name="Hori S."/>
            <person name="Arai W."/>
            <person name="Tsubouchi T."/>
            <person name="Morono Y."/>
            <person name="Uchiyama I."/>
            <person name="Ito T."/>
            <person name="Fujiyama A."/>
            <person name="Inagaki F."/>
            <person name="Takami H."/>
        </authorList>
    </citation>
    <scope>NUCLEOTIDE SEQUENCE</scope>
    <source>
        <strain evidence="2">Expedition CK06-06</strain>
    </source>
</reference>
<name>X1SYH5_9ZZZZ</name>
<gene>
    <name evidence="2" type="ORF">S12H4_29530</name>
</gene>
<evidence type="ECO:0000313" key="2">
    <source>
        <dbReference type="EMBL" id="GAI98127.1"/>
    </source>
</evidence>
<dbReference type="InterPro" id="IPR029065">
    <property type="entry name" value="Enolase_C-like"/>
</dbReference>
<dbReference type="Gene3D" id="3.20.20.120">
    <property type="entry name" value="Enolase-like C-terminal domain"/>
    <property type="match status" value="1"/>
</dbReference>
<dbReference type="PANTHER" id="PTHR48080:SF2">
    <property type="entry name" value="D-GALACTONATE DEHYDRATASE"/>
    <property type="match status" value="1"/>
</dbReference>
<dbReference type="PANTHER" id="PTHR48080">
    <property type="entry name" value="D-GALACTONATE DEHYDRATASE-RELATED"/>
    <property type="match status" value="1"/>
</dbReference>
<comment type="caution">
    <text evidence="2">The sequence shown here is derived from an EMBL/GenBank/DDBJ whole genome shotgun (WGS) entry which is preliminary data.</text>
</comment>
<evidence type="ECO:0000259" key="1">
    <source>
        <dbReference type="Pfam" id="PF13378"/>
    </source>
</evidence>
<dbReference type="EMBL" id="BARW01017039">
    <property type="protein sequence ID" value="GAI98127.1"/>
    <property type="molecule type" value="Genomic_DNA"/>
</dbReference>
<feature type="domain" description="Enolase C-terminal" evidence="1">
    <location>
        <begin position="36"/>
        <end position="139"/>
    </location>
</feature>
<accession>X1SYH5</accession>
<protein>
    <recommendedName>
        <fullName evidence="1">Enolase C-terminal domain-containing protein</fullName>
    </recommendedName>
</protein>
<dbReference type="SUPFAM" id="SSF51604">
    <property type="entry name" value="Enolase C-terminal domain-like"/>
    <property type="match status" value="1"/>
</dbReference>
<dbReference type="Pfam" id="PF13378">
    <property type="entry name" value="MR_MLE_C"/>
    <property type="match status" value="1"/>
</dbReference>
<sequence length="148" mass="16514">MVDINISDVPFHLKVDTGQLNFSPNYLNLLRLSIPEYLLRGAVDVVRCDTLVDGGITPVKKIADICDAFGVQCEIHQHAGGAVDIANLHVECAIKNSAFHEMFWPDIWRYGIKEAWDLDNEGYLHIPQKPGLGVEINWEAIGKPIASY</sequence>
<proteinExistence type="predicted"/>
<dbReference type="AlphaFoldDB" id="X1SYH5"/>